<protein>
    <submittedName>
        <fullName evidence="3">Uncharacterized protein</fullName>
    </submittedName>
</protein>
<dbReference type="Gene3D" id="1.10.238.270">
    <property type="match status" value="1"/>
</dbReference>
<feature type="signal peptide" evidence="2">
    <location>
        <begin position="1"/>
        <end position="22"/>
    </location>
</feature>
<evidence type="ECO:0000256" key="2">
    <source>
        <dbReference type="SAM" id="SignalP"/>
    </source>
</evidence>
<reference evidence="3 4" key="1">
    <citation type="submission" date="2020-04" db="EMBL/GenBank/DDBJ databases">
        <authorList>
            <person name="Alioto T."/>
            <person name="Alioto T."/>
            <person name="Gomez Garrido J."/>
        </authorList>
    </citation>
    <scope>NUCLEOTIDE SEQUENCE [LARGE SCALE GENOMIC DNA]</scope>
</reference>
<proteinExistence type="predicted"/>
<dbReference type="EMBL" id="CADEPI010000128">
    <property type="protein sequence ID" value="CAB3376466.1"/>
    <property type="molecule type" value="Genomic_DNA"/>
</dbReference>
<keyword evidence="4" id="KW-1185">Reference proteome</keyword>
<comment type="caution">
    <text evidence="3">The sequence shown here is derived from an EMBL/GenBank/DDBJ whole genome shotgun (WGS) entry which is preliminary data.</text>
</comment>
<feature type="chain" id="PRO_5035760154" evidence="2">
    <location>
        <begin position="23"/>
        <end position="289"/>
    </location>
</feature>
<dbReference type="Proteomes" id="UP000494165">
    <property type="component" value="Unassembled WGS sequence"/>
</dbReference>
<dbReference type="AlphaFoldDB" id="A0A8S1D2Z6"/>
<keyword evidence="2" id="KW-0732">Signal</keyword>
<gene>
    <name evidence="3" type="ORF">CLODIP_2_CD04047</name>
</gene>
<evidence type="ECO:0000313" key="3">
    <source>
        <dbReference type="EMBL" id="CAB3376466.1"/>
    </source>
</evidence>
<name>A0A8S1D2Z6_9INSE</name>
<feature type="region of interest" description="Disordered" evidence="1">
    <location>
        <begin position="32"/>
        <end position="80"/>
    </location>
</feature>
<evidence type="ECO:0000313" key="4">
    <source>
        <dbReference type="Proteomes" id="UP000494165"/>
    </source>
</evidence>
<organism evidence="3 4">
    <name type="scientific">Cloeon dipterum</name>
    <dbReference type="NCBI Taxonomy" id="197152"/>
    <lineage>
        <taxon>Eukaryota</taxon>
        <taxon>Metazoa</taxon>
        <taxon>Ecdysozoa</taxon>
        <taxon>Arthropoda</taxon>
        <taxon>Hexapoda</taxon>
        <taxon>Insecta</taxon>
        <taxon>Pterygota</taxon>
        <taxon>Palaeoptera</taxon>
        <taxon>Ephemeroptera</taxon>
        <taxon>Pisciforma</taxon>
        <taxon>Baetidae</taxon>
        <taxon>Cloeon</taxon>
    </lineage>
</organism>
<sequence>MRRTKLFAFAIILFALGSIVCGQTTSTTKKTTTTKTTTTTTKKPTTTKTTTTKKPTTTKTTTTKKPTTTKTTTTKKPTTTKPPICNKQNLDSLKSCCKGSVGRMFTDAEIVKCTTGLSDQRLLQFTNFRMYLFYDNSNNFQMDSAANIAKLGPVPTVNECLFRLKNLIDANNSIIYENLIPLVEKASTANWISAGAPPTVSSASVATELVNVCQTVVEAMQPANLTVPYNKTTKVTSLARPFYFSQCIKGAALGSCPPTLRVNTAACNKSLSVLQTCGFFNATVPYVTK</sequence>
<accession>A0A8S1D2Z6</accession>
<evidence type="ECO:0000256" key="1">
    <source>
        <dbReference type="SAM" id="MobiDB-lite"/>
    </source>
</evidence>